<proteinExistence type="inferred from homology"/>
<dbReference type="GO" id="GO:0016020">
    <property type="term" value="C:membrane"/>
    <property type="evidence" value="ECO:0007669"/>
    <property type="project" value="UniProtKB-SubCell"/>
</dbReference>
<evidence type="ECO:0000313" key="9">
    <source>
        <dbReference type="EMBL" id="PAA69811.1"/>
    </source>
</evidence>
<organism evidence="9 10">
    <name type="scientific">Macrostomum lignano</name>
    <dbReference type="NCBI Taxonomy" id="282301"/>
    <lineage>
        <taxon>Eukaryota</taxon>
        <taxon>Metazoa</taxon>
        <taxon>Spiralia</taxon>
        <taxon>Lophotrochozoa</taxon>
        <taxon>Platyhelminthes</taxon>
        <taxon>Rhabditophora</taxon>
        <taxon>Macrostomorpha</taxon>
        <taxon>Macrostomida</taxon>
        <taxon>Macrostomidae</taxon>
        <taxon>Macrostomum</taxon>
    </lineage>
</organism>
<evidence type="ECO:0000256" key="4">
    <source>
        <dbReference type="ARBA" id="ARBA00022989"/>
    </source>
</evidence>
<keyword evidence="3 7" id="KW-0812">Transmembrane</keyword>
<keyword evidence="10" id="KW-1185">Reference proteome</keyword>
<dbReference type="Pfam" id="PF03006">
    <property type="entry name" value="HlyIII"/>
    <property type="match status" value="1"/>
</dbReference>
<evidence type="ECO:0000256" key="1">
    <source>
        <dbReference type="ARBA" id="ARBA00004141"/>
    </source>
</evidence>
<feature type="transmembrane region" description="Helical" evidence="7">
    <location>
        <begin position="90"/>
        <end position="111"/>
    </location>
</feature>
<dbReference type="OrthoDB" id="535992at2759"/>
<keyword evidence="6" id="KW-0479">Metal-binding</keyword>
<reference evidence="9 10" key="1">
    <citation type="submission" date="2017-06" db="EMBL/GenBank/DDBJ databases">
        <title>A platform for efficient transgenesis in Macrostomum lignano, a flatworm model organism for stem cell research.</title>
        <authorList>
            <person name="Berezikov E."/>
        </authorList>
    </citation>
    <scope>NUCLEOTIDE SEQUENCE [LARGE SCALE GENOMIC DNA]</scope>
    <source>
        <strain evidence="9">DV1</strain>
        <tissue evidence="9">Whole organism</tissue>
    </source>
</reference>
<feature type="transmembrane region" description="Helical" evidence="7">
    <location>
        <begin position="154"/>
        <end position="179"/>
    </location>
</feature>
<name>A0A267F7Q8_9PLAT</name>
<dbReference type="GO" id="GO:0038023">
    <property type="term" value="F:signaling receptor activity"/>
    <property type="evidence" value="ECO:0007669"/>
    <property type="project" value="TreeGrafter"/>
</dbReference>
<evidence type="ECO:0000313" key="10">
    <source>
        <dbReference type="Proteomes" id="UP000215902"/>
    </source>
</evidence>
<dbReference type="EMBL" id="NIVC01001288">
    <property type="protein sequence ID" value="PAA69811.1"/>
    <property type="molecule type" value="Genomic_DNA"/>
</dbReference>
<dbReference type="GO" id="GO:0046872">
    <property type="term" value="F:metal ion binding"/>
    <property type="evidence" value="ECO:0007669"/>
    <property type="project" value="UniProtKB-KW"/>
</dbReference>
<dbReference type="AlphaFoldDB" id="A0A267F7Q8"/>
<sequence>MISVTSLMESLVAVRTKRCQSLLQLSQKQWSACLLQFEQLQQQLCWSETTHRADVHPVMREFGIFSGYRHTGRGWGYYLRSAFRLHNETLNWLSHALGSLLIIGLGAVLTLRLPATADPVDVRLAWLFCLTSALMHTVSALAHLMHNHSELSHCLVFFADNAAVGLASYVINLLGVAFFSSHSYYSFIGPATMPTLVFGTICMSSGFSLALAAYRRRYNPATSLLMFGPSSCFLFFGLAPVIERRLLSPDEPEMLGMTHYYLFFLAILCYATCFPECLWPGRFDLLLHSHQLFHCLATASHCMLLSSVFSLISDDSPHLFSKRSSEWVSMETACRGLGVAFVFSVCIVALLAKAFRYDTSFSSRASTCCKAN</sequence>
<feature type="transmembrane region" description="Helical" evidence="7">
    <location>
        <begin position="259"/>
        <end position="279"/>
    </location>
</feature>
<keyword evidence="5 7" id="KW-0472">Membrane</keyword>
<comment type="caution">
    <text evidence="9">The sequence shown here is derived from an EMBL/GenBank/DDBJ whole genome shotgun (WGS) entry which is preliminary data.</text>
</comment>
<evidence type="ECO:0000256" key="3">
    <source>
        <dbReference type="ARBA" id="ARBA00022692"/>
    </source>
</evidence>
<feature type="binding site" evidence="6">
    <location>
        <position position="294"/>
    </location>
    <ligand>
        <name>Zn(2+)</name>
        <dbReference type="ChEBI" id="CHEBI:29105"/>
    </ligand>
</feature>
<dbReference type="PANTHER" id="PTHR20855:SF92">
    <property type="entry name" value="PROGESTIN AND ADIPOQ RECEPTOR FAMILY MEMBER 3-LIKE"/>
    <property type="match status" value="1"/>
</dbReference>
<evidence type="ECO:0000256" key="6">
    <source>
        <dbReference type="PIRSR" id="PIRSR604254-1"/>
    </source>
</evidence>
<feature type="binding site" evidence="6">
    <location>
        <position position="290"/>
    </location>
    <ligand>
        <name>Zn(2+)</name>
        <dbReference type="ChEBI" id="CHEBI:29105"/>
    </ligand>
</feature>
<evidence type="ECO:0000313" key="8">
    <source>
        <dbReference type="EMBL" id="PAA59991.1"/>
    </source>
</evidence>
<comment type="similarity">
    <text evidence="2">Belongs to the ADIPOR family.</text>
</comment>
<keyword evidence="6" id="KW-0862">Zinc</keyword>
<feature type="transmembrane region" description="Helical" evidence="7">
    <location>
        <begin position="191"/>
        <end position="214"/>
    </location>
</feature>
<comment type="subcellular location">
    <subcellularLocation>
        <location evidence="1">Membrane</location>
        <topology evidence="1">Multi-pass membrane protein</topology>
    </subcellularLocation>
</comment>
<accession>A0A267F7Q8</accession>
<dbReference type="STRING" id="282301.A0A267F7Q8"/>
<dbReference type="InterPro" id="IPR004254">
    <property type="entry name" value="AdipoR/HlyIII-related"/>
</dbReference>
<dbReference type="EMBL" id="NIVC01002205">
    <property type="protein sequence ID" value="PAA59991.1"/>
    <property type="molecule type" value="Genomic_DNA"/>
</dbReference>
<evidence type="ECO:0000256" key="7">
    <source>
        <dbReference type="SAM" id="Phobius"/>
    </source>
</evidence>
<evidence type="ECO:0000256" key="5">
    <source>
        <dbReference type="ARBA" id="ARBA00023136"/>
    </source>
</evidence>
<keyword evidence="4 7" id="KW-1133">Transmembrane helix</keyword>
<protein>
    <submittedName>
        <fullName evidence="9">Uncharacterized protein</fullName>
    </submittedName>
</protein>
<feature type="transmembrane region" description="Helical" evidence="7">
    <location>
        <begin position="332"/>
        <end position="352"/>
    </location>
</feature>
<feature type="transmembrane region" description="Helical" evidence="7">
    <location>
        <begin position="221"/>
        <end position="239"/>
    </location>
</feature>
<feature type="transmembrane region" description="Helical" evidence="7">
    <location>
        <begin position="291"/>
        <end position="312"/>
    </location>
</feature>
<feature type="transmembrane region" description="Helical" evidence="7">
    <location>
        <begin position="123"/>
        <end position="142"/>
    </location>
</feature>
<feature type="binding site" evidence="6">
    <location>
        <position position="143"/>
    </location>
    <ligand>
        <name>Zn(2+)</name>
        <dbReference type="ChEBI" id="CHEBI:29105"/>
    </ligand>
</feature>
<gene>
    <name evidence="9" type="ORF">BOX15_Mlig025014g1</name>
    <name evidence="8" type="ORF">BOX15_Mlig025014g2</name>
</gene>
<dbReference type="PANTHER" id="PTHR20855">
    <property type="entry name" value="ADIPOR/PROGESTIN RECEPTOR-RELATED"/>
    <property type="match status" value="1"/>
</dbReference>
<evidence type="ECO:0000256" key="2">
    <source>
        <dbReference type="ARBA" id="ARBA00007018"/>
    </source>
</evidence>
<dbReference type="Proteomes" id="UP000215902">
    <property type="component" value="Unassembled WGS sequence"/>
</dbReference>